<sequence length="477" mass="54872">MLYKKNTSRQRSPKKLKKIRLCDTAKKHDGKQNNETKIKFMNDKGKVELSRLKYDLNELFDDTPIFEAPLIEYADMSHQKSWKGVAGIILSPFGKLNKYITHINSIKTKERNIQSPKKKSKNSSGFVRRISISKRRCHGSNLNISIAAQARSKSNIVLTRKGTAVPEAKHLALLNPLKAIKEKKKSNLIELKQTFGEKERFRGRSKNIFELGNDIDSLTDTLSVTNLSRSDNKVLSIQKKSNSKFILKSPEKENNSDEESPQVRLRIDNGFEEKPFNLSIKQTKVCNRLSRSVLEQRVDLINPKQASYVGKIAIRYPKRCNQNGVSQTIKKRIMNTRGAGSVISIRKQSNKDLYVDLSAKHKQFMDLSNSIFSTANTPIISMARLCSPSSKIADRRKMLQKELMNIQSQIRKNLKINTLAQSKYREWEEKAISPRKTFEKRDEIKRAIFKNSIDTMRKMYHSKIHDLKHRVKPANIS</sequence>
<evidence type="ECO:0000313" key="2">
    <source>
        <dbReference type="Proteomes" id="UP001295684"/>
    </source>
</evidence>
<keyword evidence="2" id="KW-1185">Reference proteome</keyword>
<evidence type="ECO:0000313" key="1">
    <source>
        <dbReference type="EMBL" id="CAI2385322.1"/>
    </source>
</evidence>
<protein>
    <submittedName>
        <fullName evidence="1">Uncharacterized protein</fullName>
    </submittedName>
</protein>
<proteinExistence type="predicted"/>
<accession>A0AAD1Y963</accession>
<organism evidence="1 2">
    <name type="scientific">Euplotes crassus</name>
    <dbReference type="NCBI Taxonomy" id="5936"/>
    <lineage>
        <taxon>Eukaryota</taxon>
        <taxon>Sar</taxon>
        <taxon>Alveolata</taxon>
        <taxon>Ciliophora</taxon>
        <taxon>Intramacronucleata</taxon>
        <taxon>Spirotrichea</taxon>
        <taxon>Hypotrichia</taxon>
        <taxon>Euplotida</taxon>
        <taxon>Euplotidae</taxon>
        <taxon>Moneuplotes</taxon>
    </lineage>
</organism>
<dbReference type="AlphaFoldDB" id="A0AAD1Y963"/>
<reference evidence="1" key="1">
    <citation type="submission" date="2023-07" db="EMBL/GenBank/DDBJ databases">
        <authorList>
            <consortium name="AG Swart"/>
            <person name="Singh M."/>
            <person name="Singh A."/>
            <person name="Seah K."/>
            <person name="Emmerich C."/>
        </authorList>
    </citation>
    <scope>NUCLEOTIDE SEQUENCE</scope>
    <source>
        <strain evidence="1">DP1</strain>
    </source>
</reference>
<gene>
    <name evidence="1" type="ORF">ECRASSUSDP1_LOCUS26878</name>
</gene>
<name>A0AAD1Y963_EUPCR</name>
<comment type="caution">
    <text evidence="1">The sequence shown here is derived from an EMBL/GenBank/DDBJ whole genome shotgun (WGS) entry which is preliminary data.</text>
</comment>
<dbReference type="Proteomes" id="UP001295684">
    <property type="component" value="Unassembled WGS sequence"/>
</dbReference>
<dbReference type="EMBL" id="CAMPGE010027711">
    <property type="protein sequence ID" value="CAI2385322.1"/>
    <property type="molecule type" value="Genomic_DNA"/>
</dbReference>